<keyword evidence="1" id="KW-0472">Membrane</keyword>
<feature type="transmembrane region" description="Helical" evidence="1">
    <location>
        <begin position="40"/>
        <end position="57"/>
    </location>
</feature>
<evidence type="ECO:0000256" key="1">
    <source>
        <dbReference type="SAM" id="Phobius"/>
    </source>
</evidence>
<dbReference type="Proteomes" id="UP000252770">
    <property type="component" value="Unassembled WGS sequence"/>
</dbReference>
<name>A0A367YYX8_9ACTN</name>
<evidence type="ECO:0000313" key="2">
    <source>
        <dbReference type="EMBL" id="RCK71096.1"/>
    </source>
</evidence>
<protein>
    <submittedName>
        <fullName evidence="2">Uncharacterized protein</fullName>
    </submittedName>
</protein>
<organism evidence="2 3">
    <name type="scientific">Desertihabitans brevis</name>
    <dbReference type="NCBI Taxonomy" id="2268447"/>
    <lineage>
        <taxon>Bacteria</taxon>
        <taxon>Bacillati</taxon>
        <taxon>Actinomycetota</taxon>
        <taxon>Actinomycetes</taxon>
        <taxon>Propionibacteriales</taxon>
        <taxon>Propionibacteriaceae</taxon>
        <taxon>Desertihabitans</taxon>
    </lineage>
</organism>
<sequence length="228" mass="24325">MGTRDARLSSRPVDVIRLALFAAVGALGIGSIYLGLGGATLLSMLAFAVTVAMVTVSSSRRAERSVRPALGRPEATEIGLLLVVLGVVALFVRFALGVADSGAAFPAWLCALAAVGLNRLLRYGRGYLVGTERAERCLGLLEAELASAELTAPGTDDVADLRAERHLVRRAHDALARELDLLAAEQVGWDDVEAARRDAVELLRRLPRRGERERPAVPSVALSVRRRG</sequence>
<evidence type="ECO:0000313" key="3">
    <source>
        <dbReference type="Proteomes" id="UP000252770"/>
    </source>
</evidence>
<keyword evidence="3" id="KW-1185">Reference proteome</keyword>
<dbReference type="EMBL" id="QOUI01000001">
    <property type="protein sequence ID" value="RCK71096.1"/>
    <property type="molecule type" value="Genomic_DNA"/>
</dbReference>
<feature type="transmembrane region" description="Helical" evidence="1">
    <location>
        <begin position="15"/>
        <end position="34"/>
    </location>
</feature>
<gene>
    <name evidence="2" type="ORF">DT076_01085</name>
</gene>
<dbReference type="RefSeq" id="WP_114124799.1">
    <property type="nucleotide sequence ID" value="NZ_QOUI01000001.1"/>
</dbReference>
<dbReference type="AlphaFoldDB" id="A0A367YYX8"/>
<feature type="transmembrane region" description="Helical" evidence="1">
    <location>
        <begin position="78"/>
        <end position="96"/>
    </location>
</feature>
<accession>A0A367YYX8</accession>
<proteinExistence type="predicted"/>
<comment type="caution">
    <text evidence="2">The sequence shown here is derived from an EMBL/GenBank/DDBJ whole genome shotgun (WGS) entry which is preliminary data.</text>
</comment>
<keyword evidence="1" id="KW-0812">Transmembrane</keyword>
<feature type="transmembrane region" description="Helical" evidence="1">
    <location>
        <begin position="102"/>
        <end position="121"/>
    </location>
</feature>
<keyword evidence="1" id="KW-1133">Transmembrane helix</keyword>
<reference evidence="2 3" key="1">
    <citation type="submission" date="2018-07" db="EMBL/GenBank/DDBJ databases">
        <title>Desertimonas flava gen. nov. sp. nov.</title>
        <authorList>
            <person name="Liu S."/>
        </authorList>
    </citation>
    <scope>NUCLEOTIDE SEQUENCE [LARGE SCALE GENOMIC DNA]</scope>
    <source>
        <strain evidence="2 3">16Sb5-5</strain>
    </source>
</reference>